<feature type="region of interest" description="C-terminal hotdog fold" evidence="7">
    <location>
        <begin position="243"/>
        <end position="424"/>
    </location>
</feature>
<dbReference type="InterPro" id="IPR036736">
    <property type="entry name" value="ACP-like_sf"/>
</dbReference>
<protein>
    <submittedName>
        <fullName evidence="11">KR domain-containing protein</fullName>
    </submittedName>
</protein>
<feature type="region of interest" description="N-terminal hotdog fold" evidence="7">
    <location>
        <begin position="101"/>
        <end position="224"/>
    </location>
</feature>
<dbReference type="Pfam" id="PF21089">
    <property type="entry name" value="PKS_DH_N"/>
    <property type="match status" value="1"/>
</dbReference>
<dbReference type="InterPro" id="IPR049552">
    <property type="entry name" value="PKS_DH_N"/>
</dbReference>
<feature type="compositionally biased region" description="Basic and acidic residues" evidence="8">
    <location>
        <begin position="226"/>
        <end position="236"/>
    </location>
</feature>
<evidence type="ECO:0000256" key="6">
    <source>
        <dbReference type="ARBA" id="ARBA00023268"/>
    </source>
</evidence>
<evidence type="ECO:0000256" key="8">
    <source>
        <dbReference type="SAM" id="MobiDB-lite"/>
    </source>
</evidence>
<dbReference type="Pfam" id="PF08659">
    <property type="entry name" value="KR"/>
    <property type="match status" value="1"/>
</dbReference>
<dbReference type="InterPro" id="IPR020806">
    <property type="entry name" value="PKS_PP-bd"/>
</dbReference>
<comment type="pathway">
    <text evidence="1">Antibiotic biosynthesis.</text>
</comment>
<dbReference type="InterPro" id="IPR050091">
    <property type="entry name" value="PKS_NRPS_Biosynth_Enz"/>
</dbReference>
<dbReference type="Proteomes" id="UP001282474">
    <property type="component" value="Unassembled WGS sequence"/>
</dbReference>
<dbReference type="RefSeq" id="WP_193380595.1">
    <property type="nucleotide sequence ID" value="NZ_JABXWF010000003.1"/>
</dbReference>
<evidence type="ECO:0000256" key="5">
    <source>
        <dbReference type="ARBA" id="ARBA00023194"/>
    </source>
</evidence>
<keyword evidence="12" id="KW-1185">Reference proteome</keyword>
<dbReference type="SUPFAM" id="SSF51735">
    <property type="entry name" value="NAD(P)-binding Rossmann-fold domains"/>
    <property type="match status" value="2"/>
</dbReference>
<dbReference type="PANTHER" id="PTHR43775:SF51">
    <property type="entry name" value="INACTIVE PHENOLPHTHIOCEROL SYNTHESIS POLYKETIDE SYNTHASE TYPE I PKS1-RELATED"/>
    <property type="match status" value="1"/>
</dbReference>
<comment type="caution">
    <text evidence="11">The sequence shown here is derived from an EMBL/GenBank/DDBJ whole genome shotgun (WGS) entry which is preliminary data.</text>
</comment>
<dbReference type="InterPro" id="IPR042104">
    <property type="entry name" value="PKS_dehydratase_sf"/>
</dbReference>
<gene>
    <name evidence="11" type="ORF">PV383_47855</name>
</gene>
<dbReference type="PANTHER" id="PTHR43775">
    <property type="entry name" value="FATTY ACID SYNTHASE"/>
    <property type="match status" value="1"/>
</dbReference>
<dbReference type="InterPro" id="IPR049551">
    <property type="entry name" value="PKS_DH_C"/>
</dbReference>
<keyword evidence="5" id="KW-0045">Antibiotic biosynthesis</keyword>
<dbReference type="InterPro" id="IPR049900">
    <property type="entry name" value="PKS_mFAS_DH"/>
</dbReference>
<feature type="active site" description="Proton acceptor; for dehydratase activity" evidence="7">
    <location>
        <position position="133"/>
    </location>
</feature>
<evidence type="ECO:0000259" key="9">
    <source>
        <dbReference type="PROSITE" id="PS50075"/>
    </source>
</evidence>
<dbReference type="Pfam" id="PF14765">
    <property type="entry name" value="PS-DH"/>
    <property type="match status" value="1"/>
</dbReference>
<dbReference type="InterPro" id="IPR009081">
    <property type="entry name" value="PP-bd_ACP"/>
</dbReference>
<keyword evidence="3" id="KW-0597">Phosphoprotein</keyword>
<feature type="domain" description="PKS/mFAS DH" evidence="10">
    <location>
        <begin position="101"/>
        <end position="424"/>
    </location>
</feature>
<dbReference type="InterPro" id="IPR055123">
    <property type="entry name" value="SpnB-like_Rossmann"/>
</dbReference>
<evidence type="ECO:0000256" key="3">
    <source>
        <dbReference type="ARBA" id="ARBA00022553"/>
    </source>
</evidence>
<dbReference type="InterPro" id="IPR036291">
    <property type="entry name" value="NAD(P)-bd_dom_sf"/>
</dbReference>
<dbReference type="InterPro" id="IPR057326">
    <property type="entry name" value="KR_dom"/>
</dbReference>
<dbReference type="EMBL" id="JARAWJ010000126">
    <property type="protein sequence ID" value="MDX3044815.1"/>
    <property type="molecule type" value="Genomic_DNA"/>
</dbReference>
<evidence type="ECO:0000313" key="12">
    <source>
        <dbReference type="Proteomes" id="UP001282474"/>
    </source>
</evidence>
<dbReference type="InterPro" id="IPR006162">
    <property type="entry name" value="Ppantetheine_attach_site"/>
</dbReference>
<name>A0ABU4N4S1_9ACTN</name>
<dbReference type="Gene3D" id="3.40.50.720">
    <property type="entry name" value="NAD(P)-binding Rossmann-like Domain"/>
    <property type="match status" value="1"/>
</dbReference>
<dbReference type="PROSITE" id="PS52019">
    <property type="entry name" value="PKS_MFAS_DH"/>
    <property type="match status" value="1"/>
</dbReference>
<dbReference type="SMART" id="SM00823">
    <property type="entry name" value="PKS_PP"/>
    <property type="match status" value="1"/>
</dbReference>
<feature type="region of interest" description="Disordered" evidence="8">
    <location>
        <begin position="207"/>
        <end position="236"/>
    </location>
</feature>
<evidence type="ECO:0000256" key="7">
    <source>
        <dbReference type="PROSITE-ProRule" id="PRU01363"/>
    </source>
</evidence>
<evidence type="ECO:0000256" key="2">
    <source>
        <dbReference type="ARBA" id="ARBA00022450"/>
    </source>
</evidence>
<keyword evidence="2" id="KW-0596">Phosphopantetheine</keyword>
<dbReference type="SUPFAM" id="SSF47336">
    <property type="entry name" value="ACP-like"/>
    <property type="match status" value="1"/>
</dbReference>
<dbReference type="CDD" id="cd08956">
    <property type="entry name" value="KR_3_FAS_SDR_x"/>
    <property type="match status" value="1"/>
</dbReference>
<dbReference type="InterPro" id="IPR013968">
    <property type="entry name" value="PKS_KR"/>
</dbReference>
<dbReference type="Pfam" id="PF00550">
    <property type="entry name" value="PP-binding"/>
    <property type="match status" value="1"/>
</dbReference>
<feature type="region of interest" description="Disordered" evidence="8">
    <location>
        <begin position="354"/>
        <end position="382"/>
    </location>
</feature>
<sequence length="976" mass="102729">MSRFVELGPDGTLTALTRQALDDDDVAILPTLRRDRPETGTLARAVGALHASGAPVDWQAYFAGTDARPVTLPTYAFQRARYWMRADHGASASTGPGDTGHPLLGHRTAVAHTGDLLFTARILPDTHDWTVDHAVLDTPVLPPAALVEALTRVADHGDAGTLHRLTVRKPLVLADDGTADLQIVLHTDDGSGRRPFSVHLRSAGALSPWTPHADGELTSGDPLPEPARHGSDHGEVRLPDDLLPDAARYGLHPALVEEAVRAVLGPAPAGSTRIAGDWQGVRVRATGATTLRVLAEPGEGDTVSLRLLDTAGQPVLTVDRLTFRDVPDDEFAPTGGRTVPLYAPAWQPLDPPAAADPLSDGWAVIGPQDPQDPQDPPGTADLDAVRFPDVPALAAAVRDGAPIRRLLVEFVGGAATPRPAGQALTFLQQWLAEPPLDDTRLVVRTRGAVAVEAEGVADPDAAAVWGLLRSAQAEAPERIVLLDTATDAAPLPAGVLSHLLASGEPQAALRAGTLYAPRLRPVKQDAALDAERAGAPDEEPHGTVLVTGGAGRLADVYARRLVAEHGVRHLLMLDDRADGTWPAPELLRDLGASGAEVTAVSCDLADRAALRAALTAIPEHRPLTMVVHIADPSDETALTDLTAQRLDLVLRSTADTARHLHELTRELDLSAFVLCSSSAGTIGAPAQAVDAAAAAYLDGLARHRTALGLPATSLALGPWARKGAAGDTAPAEKDTARPLLRELTVPDMTSACDAALRTGLPALVAVRPDGTALRAHAHLPAVLRDLAGTRVRTASAGTDSDAPVLRLEGLTEQERYQAVLDLVRAESAVVLGHEDAGAVASDRAFQELGFDSMTAVELRNRLTARTGIALSATLAFDHPSPAALTEHVLAQLLPEHQAAPHSPVDAELRRLEALLVRAPEEAAERRDIVVRLQTLLSRLTEAHDEEPSADLTGRIEAASAEEIFALIDDQLGGSTD</sequence>
<dbReference type="Gene3D" id="3.30.70.3290">
    <property type="match status" value="1"/>
</dbReference>
<organism evidence="11 12">
    <name type="scientific">Streptomyces caniscabiei</name>
    <dbReference type="NCBI Taxonomy" id="2746961"/>
    <lineage>
        <taxon>Bacteria</taxon>
        <taxon>Bacillati</taxon>
        <taxon>Actinomycetota</taxon>
        <taxon>Actinomycetes</taxon>
        <taxon>Kitasatosporales</taxon>
        <taxon>Streptomycetaceae</taxon>
        <taxon>Streptomyces</taxon>
    </lineage>
</organism>
<dbReference type="SMART" id="SM00822">
    <property type="entry name" value="PKS_KR"/>
    <property type="match status" value="1"/>
</dbReference>
<evidence type="ECO:0000256" key="1">
    <source>
        <dbReference type="ARBA" id="ARBA00004792"/>
    </source>
</evidence>
<evidence type="ECO:0000259" key="10">
    <source>
        <dbReference type="PROSITE" id="PS52019"/>
    </source>
</evidence>
<dbReference type="InterPro" id="IPR020807">
    <property type="entry name" value="PKS_DH"/>
</dbReference>
<dbReference type="Gene3D" id="3.10.129.110">
    <property type="entry name" value="Polyketide synthase dehydratase"/>
    <property type="match status" value="2"/>
</dbReference>
<keyword evidence="4" id="KW-0808">Transferase</keyword>
<evidence type="ECO:0000256" key="4">
    <source>
        <dbReference type="ARBA" id="ARBA00022679"/>
    </source>
</evidence>
<proteinExistence type="predicted"/>
<dbReference type="SMART" id="SM00826">
    <property type="entry name" value="PKS_DH"/>
    <property type="match status" value="1"/>
</dbReference>
<dbReference type="SMART" id="SM01294">
    <property type="entry name" value="PKS_PP_betabranch"/>
    <property type="match status" value="1"/>
</dbReference>
<accession>A0ABU4N4S1</accession>
<dbReference type="InterPro" id="IPR001227">
    <property type="entry name" value="Ac_transferase_dom_sf"/>
</dbReference>
<keyword evidence="6" id="KW-0511">Multifunctional enzyme</keyword>
<dbReference type="PROSITE" id="PS50075">
    <property type="entry name" value="CARRIER"/>
    <property type="match status" value="1"/>
</dbReference>
<dbReference type="Gene3D" id="3.40.366.10">
    <property type="entry name" value="Malonyl-Coenzyme A Acyl Carrier Protein, domain 2"/>
    <property type="match status" value="1"/>
</dbReference>
<reference evidence="11 12" key="1">
    <citation type="journal article" date="2023" name="Microb. Genom.">
        <title>Mesoterricola silvestris gen. nov., sp. nov., Mesoterricola sediminis sp. nov., Geothrix oryzae sp. nov., Geothrix edaphica sp. nov., Geothrix rubra sp. nov., and Geothrix limicola sp. nov., six novel members of Acidobacteriota isolated from soils.</title>
        <authorList>
            <person name="Weisberg A.J."/>
            <person name="Pearce E."/>
            <person name="Kramer C.G."/>
            <person name="Chang J.H."/>
            <person name="Clarke C.R."/>
        </authorList>
    </citation>
    <scope>NUCLEOTIDE SEQUENCE [LARGE SCALE GENOMIC DNA]</scope>
    <source>
        <strain evidence="11 12">NE20-4-1</strain>
    </source>
</reference>
<feature type="active site" description="Proton donor; for dehydratase activity" evidence="7">
    <location>
        <position position="309"/>
    </location>
</feature>
<dbReference type="Pfam" id="PF22953">
    <property type="entry name" value="SpnB_Rossmann"/>
    <property type="match status" value="1"/>
</dbReference>
<evidence type="ECO:0000313" key="11">
    <source>
        <dbReference type="EMBL" id="MDX3044815.1"/>
    </source>
</evidence>
<feature type="domain" description="Carrier" evidence="9">
    <location>
        <begin position="817"/>
        <end position="892"/>
    </location>
</feature>
<dbReference type="PROSITE" id="PS00012">
    <property type="entry name" value="PHOSPHOPANTETHEINE"/>
    <property type="match status" value="1"/>
</dbReference>
<dbReference type="Gene3D" id="1.10.1200.10">
    <property type="entry name" value="ACP-like"/>
    <property type="match status" value="1"/>
</dbReference>